<accession>A0A085WWG7</accession>
<feature type="domain" description="Pyrroline-5-carboxylate reductase catalytic N-terminal" evidence="2">
    <location>
        <begin position="2"/>
        <end position="92"/>
    </location>
</feature>
<evidence type="ECO:0000259" key="2">
    <source>
        <dbReference type="Pfam" id="PF03807"/>
    </source>
</evidence>
<dbReference type="AlphaFoldDB" id="A0A085WWG7"/>
<evidence type="ECO:0000256" key="1">
    <source>
        <dbReference type="ARBA" id="ARBA00023002"/>
    </source>
</evidence>
<dbReference type="Pfam" id="PF03807">
    <property type="entry name" value="F420_oxidored"/>
    <property type="match status" value="1"/>
</dbReference>
<dbReference type="InterPro" id="IPR036291">
    <property type="entry name" value="NAD(P)-bd_dom_sf"/>
</dbReference>
<dbReference type="InterPro" id="IPR050812">
    <property type="entry name" value="Preph/Arog_dehydrog"/>
</dbReference>
<keyword evidence="4" id="KW-1185">Reference proteome</keyword>
<evidence type="ECO:0000313" key="4">
    <source>
        <dbReference type="Proteomes" id="UP000028725"/>
    </source>
</evidence>
<dbReference type="EMBL" id="JMCB01000001">
    <property type="protein sequence ID" value="KFE72030.1"/>
    <property type="molecule type" value="Genomic_DNA"/>
</dbReference>
<dbReference type="Proteomes" id="UP000028725">
    <property type="component" value="Unassembled WGS sequence"/>
</dbReference>
<dbReference type="SUPFAM" id="SSF51735">
    <property type="entry name" value="NAD(P)-binding Rossmann-fold domains"/>
    <property type="match status" value="1"/>
</dbReference>
<comment type="caution">
    <text evidence="3">The sequence shown here is derived from an EMBL/GenBank/DDBJ whole genome shotgun (WGS) entry which is preliminary data.</text>
</comment>
<dbReference type="PANTHER" id="PTHR21363">
    <property type="entry name" value="PREPHENATE DEHYDROGENASE"/>
    <property type="match status" value="1"/>
</dbReference>
<sequence>MKIGILGAGHIGKTLARKLAAAGHDVTVANSRGPETIDAEALSTGARAVSMDEALRGVDVAILSIPLNKIPGIAALVADLPESTVVMDTSNYYPMRDERIDAIESGQVESLWVSEQLGRPVVKAWNSIGSDSFARMGGASGTPGRIALPVAADSDADRKVGMALVGDTGFDAYDAGSLAESWRQQPGAPCYCTDLNLEQLPAALAAAERDRLPKRRDLSTAAIAERVGDGTTNPSAEYGVRLVRALFM</sequence>
<proteinExistence type="predicted"/>
<protein>
    <recommendedName>
        <fullName evidence="2">Pyrroline-5-carboxylate reductase catalytic N-terminal domain-containing protein</fullName>
    </recommendedName>
</protein>
<dbReference type="STRING" id="394096.DB31_0291"/>
<dbReference type="GO" id="GO:0006571">
    <property type="term" value="P:tyrosine biosynthetic process"/>
    <property type="evidence" value="ECO:0007669"/>
    <property type="project" value="TreeGrafter"/>
</dbReference>
<dbReference type="Gene3D" id="3.40.50.720">
    <property type="entry name" value="NAD(P)-binding Rossmann-like Domain"/>
    <property type="match status" value="1"/>
</dbReference>
<keyword evidence="1" id="KW-0560">Oxidoreductase</keyword>
<dbReference type="OrthoDB" id="5524287at2"/>
<name>A0A085WWG7_9BACT</name>
<gene>
    <name evidence="3" type="ORF">DB31_0291</name>
</gene>
<evidence type="ECO:0000313" key="3">
    <source>
        <dbReference type="EMBL" id="KFE72030.1"/>
    </source>
</evidence>
<dbReference type="GO" id="GO:0070403">
    <property type="term" value="F:NAD+ binding"/>
    <property type="evidence" value="ECO:0007669"/>
    <property type="project" value="TreeGrafter"/>
</dbReference>
<dbReference type="InterPro" id="IPR028939">
    <property type="entry name" value="P5C_Rdtase_cat_N"/>
</dbReference>
<organism evidence="3 4">
    <name type="scientific">Hyalangium minutum</name>
    <dbReference type="NCBI Taxonomy" id="394096"/>
    <lineage>
        <taxon>Bacteria</taxon>
        <taxon>Pseudomonadati</taxon>
        <taxon>Myxococcota</taxon>
        <taxon>Myxococcia</taxon>
        <taxon>Myxococcales</taxon>
        <taxon>Cystobacterineae</taxon>
        <taxon>Archangiaceae</taxon>
        <taxon>Hyalangium</taxon>
    </lineage>
</organism>
<dbReference type="PATRIC" id="fig|394096.3.peg.289"/>
<dbReference type="PANTHER" id="PTHR21363:SF0">
    <property type="entry name" value="PREPHENATE DEHYDROGENASE [NADP(+)]"/>
    <property type="match status" value="1"/>
</dbReference>
<dbReference type="GO" id="GO:0008977">
    <property type="term" value="F:prephenate dehydrogenase (NAD+) activity"/>
    <property type="evidence" value="ECO:0007669"/>
    <property type="project" value="TreeGrafter"/>
</dbReference>
<reference evidence="3 4" key="1">
    <citation type="submission" date="2014-04" db="EMBL/GenBank/DDBJ databases">
        <title>Genome assembly of Hyalangium minutum DSM 14724.</title>
        <authorList>
            <person name="Sharma G."/>
            <person name="Subramanian S."/>
        </authorList>
    </citation>
    <scope>NUCLEOTIDE SEQUENCE [LARGE SCALE GENOMIC DNA]</scope>
    <source>
        <strain evidence="3 4">DSM 14724</strain>
    </source>
</reference>